<dbReference type="RefSeq" id="XP_016452231.1">
    <property type="nucleotide sequence ID" value="XM_016596745.1"/>
</dbReference>
<dbReference type="PANTHER" id="PTHR11439">
    <property type="entry name" value="GAG-POL-RELATED RETROTRANSPOSON"/>
    <property type="match status" value="1"/>
</dbReference>
<protein>
    <submittedName>
        <fullName evidence="2">Uncharacterized mitochondrial protein AtMg00810-like</fullName>
    </submittedName>
</protein>
<gene>
    <name evidence="2" type="primary">LOC107776819</name>
</gene>
<accession>A0A1S3YJ05</accession>
<reference evidence="2" key="1">
    <citation type="submission" date="2025-08" db="UniProtKB">
        <authorList>
            <consortium name="RefSeq"/>
        </authorList>
    </citation>
    <scope>IDENTIFICATION</scope>
</reference>
<dbReference type="InterPro" id="IPR043502">
    <property type="entry name" value="DNA/RNA_pol_sf"/>
</dbReference>
<organism evidence="2">
    <name type="scientific">Nicotiana tabacum</name>
    <name type="common">Common tobacco</name>
    <dbReference type="NCBI Taxonomy" id="4097"/>
    <lineage>
        <taxon>Eukaryota</taxon>
        <taxon>Viridiplantae</taxon>
        <taxon>Streptophyta</taxon>
        <taxon>Embryophyta</taxon>
        <taxon>Tracheophyta</taxon>
        <taxon>Spermatophyta</taxon>
        <taxon>Magnoliopsida</taxon>
        <taxon>eudicotyledons</taxon>
        <taxon>Gunneridae</taxon>
        <taxon>Pentapetalae</taxon>
        <taxon>asterids</taxon>
        <taxon>lamiids</taxon>
        <taxon>Solanales</taxon>
        <taxon>Solanaceae</taxon>
        <taxon>Nicotianoideae</taxon>
        <taxon>Nicotianeae</taxon>
        <taxon>Nicotiana</taxon>
    </lineage>
</organism>
<evidence type="ECO:0000313" key="2">
    <source>
        <dbReference type="RefSeq" id="XP_016452231.1"/>
    </source>
</evidence>
<dbReference type="STRING" id="4097.A0A1S3YJ05"/>
<dbReference type="SUPFAM" id="SSF56672">
    <property type="entry name" value="DNA/RNA polymerases"/>
    <property type="match status" value="1"/>
</dbReference>
<sequence length="333" mass="37692">MCIAAAKPEAHFFQLSKPPIRTKSNTAALGLFCSQIALSLILEQGEELKLSLPLKFNRGLSYCSIDKSDGVVERKHKYTEELAPIHHSRMAGIDYTEAFSPVVKMTTVRALIATTFKKGWSISQLDVNNAFLHGDLNEELYMQVLSRLVVNKPGLVIGQLKAFLHEQFKIKDLGQLHYFLGLEVMYKDDGAIISQRKFVLDLLKEYNFLDHSSCSSPLDPTIKLKARECTILQDPTYYRKLVGKLNFLTNTRLDIAYSVQHLSQFMKEPKETHLKVAFHLLRYLKSDPTLGIFMSKDTDHIVRAYCDSDWAACPDSKRSITGYLVLLGNSPIS</sequence>
<dbReference type="PaxDb" id="4097-A0A1S3YJ05"/>
<name>A0A1S3YJ05_TOBAC</name>
<proteinExistence type="predicted"/>
<dbReference type="PANTHER" id="PTHR11439:SF505">
    <property type="entry name" value="REVERSE TRANSCRIPTASE TY1_COPIA-TYPE DOMAIN-CONTAINING PROTEIN"/>
    <property type="match status" value="1"/>
</dbReference>
<dbReference type="AlphaFoldDB" id="A0A1S3YJ05"/>
<feature type="domain" description="Reverse transcriptase Ty1/copia-type" evidence="1">
    <location>
        <begin position="67"/>
        <end position="143"/>
    </location>
</feature>
<dbReference type="KEGG" id="nta:107776819"/>
<dbReference type="InterPro" id="IPR013103">
    <property type="entry name" value="RVT_2"/>
</dbReference>
<evidence type="ECO:0000259" key="1">
    <source>
        <dbReference type="Pfam" id="PF07727"/>
    </source>
</evidence>
<dbReference type="OrthoDB" id="414945at2759"/>
<dbReference type="Pfam" id="PF07727">
    <property type="entry name" value="RVT_2"/>
    <property type="match status" value="1"/>
</dbReference>